<keyword evidence="2" id="KW-1185">Reference proteome</keyword>
<proteinExistence type="predicted"/>
<name>A0A7Y7B6K6_STRMO</name>
<dbReference type="EMBL" id="JABBXF010000044">
    <property type="protein sequence ID" value="NVK79932.1"/>
    <property type="molecule type" value="Genomic_DNA"/>
</dbReference>
<evidence type="ECO:0000313" key="2">
    <source>
        <dbReference type="Proteomes" id="UP000587462"/>
    </source>
</evidence>
<evidence type="ECO:0000313" key="1">
    <source>
        <dbReference type="EMBL" id="NVK79932.1"/>
    </source>
</evidence>
<dbReference type="AlphaFoldDB" id="A0A7Y7B6K6"/>
<sequence length="122" mass="13869">MSTHPESAQFWWQLAAGAGHRAAGYCLYLHHLSLGEDREATHWRHQVTHSTTHTDVSLDEDFIEGMELVARYVHAHGSEAAAPTKTLEREVDRLADDGTGDCIIVRRPDRQLAERLRDFIRP</sequence>
<reference evidence="1 2" key="1">
    <citation type="submission" date="2020-04" db="EMBL/GenBank/DDBJ databases">
        <title>Draft Genome Sequence of Streptomyces morookaense DSM 40503, an 8-azaguanine-producing strain.</title>
        <authorList>
            <person name="Qi J."/>
            <person name="Gao J.-M."/>
        </authorList>
    </citation>
    <scope>NUCLEOTIDE SEQUENCE [LARGE SCALE GENOMIC DNA]</scope>
    <source>
        <strain evidence="1 2">DSM 40503</strain>
    </source>
</reference>
<dbReference type="Proteomes" id="UP000587462">
    <property type="component" value="Unassembled WGS sequence"/>
</dbReference>
<gene>
    <name evidence="1" type="ORF">HG542_19965</name>
</gene>
<protein>
    <submittedName>
        <fullName evidence="1">Uncharacterized protein</fullName>
    </submittedName>
</protein>
<dbReference type="RefSeq" id="WP_171083347.1">
    <property type="nucleotide sequence ID" value="NZ_BNBU01000014.1"/>
</dbReference>
<accession>A0A7Y7B6K6</accession>
<organism evidence="1 2">
    <name type="scientific">Streptomyces morookaense</name>
    <name type="common">Streptoverticillium morookaense</name>
    <dbReference type="NCBI Taxonomy" id="1970"/>
    <lineage>
        <taxon>Bacteria</taxon>
        <taxon>Bacillati</taxon>
        <taxon>Actinomycetota</taxon>
        <taxon>Actinomycetes</taxon>
        <taxon>Kitasatosporales</taxon>
        <taxon>Streptomycetaceae</taxon>
        <taxon>Streptomyces</taxon>
    </lineage>
</organism>
<comment type="caution">
    <text evidence="1">The sequence shown here is derived from an EMBL/GenBank/DDBJ whole genome shotgun (WGS) entry which is preliminary data.</text>
</comment>